<name>A0AA39RIL8_ACESA</name>
<dbReference type="Proteomes" id="UP001168877">
    <property type="component" value="Unassembled WGS sequence"/>
</dbReference>
<keyword evidence="4" id="KW-1185">Reference proteome</keyword>
<reference evidence="3" key="2">
    <citation type="submission" date="2023-06" db="EMBL/GenBank/DDBJ databases">
        <authorList>
            <person name="Swenson N.G."/>
            <person name="Wegrzyn J.L."/>
            <person name="Mcevoy S.L."/>
        </authorList>
    </citation>
    <scope>NUCLEOTIDE SEQUENCE</scope>
    <source>
        <strain evidence="3">NS2018</strain>
        <tissue evidence="3">Leaf</tissue>
    </source>
</reference>
<dbReference type="AlphaFoldDB" id="A0AA39RIL8"/>
<dbReference type="Gene3D" id="3.80.10.10">
    <property type="entry name" value="Ribonuclease Inhibitor"/>
    <property type="match status" value="1"/>
</dbReference>
<evidence type="ECO:0000256" key="1">
    <source>
        <dbReference type="ARBA" id="ARBA00022821"/>
    </source>
</evidence>
<feature type="compositionally biased region" description="Acidic residues" evidence="2">
    <location>
        <begin position="27"/>
        <end position="37"/>
    </location>
</feature>
<comment type="caution">
    <text evidence="3">The sequence shown here is derived from an EMBL/GenBank/DDBJ whole genome shotgun (WGS) entry which is preliminary data.</text>
</comment>
<protein>
    <submittedName>
        <fullName evidence="3">Uncharacterized protein</fullName>
    </submittedName>
</protein>
<proteinExistence type="predicted"/>
<accession>A0AA39RIL8</accession>
<gene>
    <name evidence="3" type="ORF">LWI29_019120</name>
</gene>
<evidence type="ECO:0000313" key="3">
    <source>
        <dbReference type="EMBL" id="KAK0574162.1"/>
    </source>
</evidence>
<dbReference type="GO" id="GO:0006952">
    <property type="term" value="P:defense response"/>
    <property type="evidence" value="ECO:0007669"/>
    <property type="project" value="UniProtKB-KW"/>
</dbReference>
<dbReference type="PANTHER" id="PTHR36766:SF40">
    <property type="entry name" value="DISEASE RESISTANCE PROTEIN RGA3"/>
    <property type="match status" value="1"/>
</dbReference>
<dbReference type="EMBL" id="JAUESC010000387">
    <property type="protein sequence ID" value="KAK0574162.1"/>
    <property type="molecule type" value="Genomic_DNA"/>
</dbReference>
<sequence>MVQLKSNEEIALESSENGTDMPNIFDSDTDNDPEESELERMEGLPDQLHKLTSLLKLDIRECPELESIPEGGLPCNLYSLRIISCEKLTPRTEWGMHKLKDLVYFEIEGGCRDLESFPDQNLLPSSINQLRISRLQDLQFLDYRGLEQLKSLEILVISNCKWLRSLPDDCLSSSLTSLHINDCPLLKSNFRNNIV</sequence>
<dbReference type="PANTHER" id="PTHR36766">
    <property type="entry name" value="PLANT BROAD-SPECTRUM MILDEW RESISTANCE PROTEIN RPW8"/>
    <property type="match status" value="1"/>
</dbReference>
<organism evidence="3 4">
    <name type="scientific">Acer saccharum</name>
    <name type="common">Sugar maple</name>
    <dbReference type="NCBI Taxonomy" id="4024"/>
    <lineage>
        <taxon>Eukaryota</taxon>
        <taxon>Viridiplantae</taxon>
        <taxon>Streptophyta</taxon>
        <taxon>Embryophyta</taxon>
        <taxon>Tracheophyta</taxon>
        <taxon>Spermatophyta</taxon>
        <taxon>Magnoliopsida</taxon>
        <taxon>eudicotyledons</taxon>
        <taxon>Gunneridae</taxon>
        <taxon>Pentapetalae</taxon>
        <taxon>rosids</taxon>
        <taxon>malvids</taxon>
        <taxon>Sapindales</taxon>
        <taxon>Sapindaceae</taxon>
        <taxon>Hippocastanoideae</taxon>
        <taxon>Acereae</taxon>
        <taxon>Acer</taxon>
    </lineage>
</organism>
<keyword evidence="1" id="KW-0611">Plant defense</keyword>
<dbReference type="SUPFAM" id="SSF52058">
    <property type="entry name" value="L domain-like"/>
    <property type="match status" value="1"/>
</dbReference>
<reference evidence="3" key="1">
    <citation type="journal article" date="2022" name="Plant J.">
        <title>Strategies of tolerance reflected in two North American maple genomes.</title>
        <authorList>
            <person name="McEvoy S.L."/>
            <person name="Sezen U.U."/>
            <person name="Trouern-Trend A."/>
            <person name="McMahon S.M."/>
            <person name="Schaberg P.G."/>
            <person name="Yang J."/>
            <person name="Wegrzyn J.L."/>
            <person name="Swenson N.G."/>
        </authorList>
    </citation>
    <scope>NUCLEOTIDE SEQUENCE</scope>
    <source>
        <strain evidence="3">NS2018</strain>
    </source>
</reference>
<feature type="region of interest" description="Disordered" evidence="2">
    <location>
        <begin position="1"/>
        <end position="43"/>
    </location>
</feature>
<evidence type="ECO:0000313" key="4">
    <source>
        <dbReference type="Proteomes" id="UP001168877"/>
    </source>
</evidence>
<dbReference type="InterPro" id="IPR032675">
    <property type="entry name" value="LRR_dom_sf"/>
</dbReference>
<evidence type="ECO:0000256" key="2">
    <source>
        <dbReference type="SAM" id="MobiDB-lite"/>
    </source>
</evidence>